<feature type="domain" description="DUF7674" evidence="1">
    <location>
        <begin position="8"/>
        <end position="108"/>
    </location>
</feature>
<accession>A0ABS7Z9K7</accession>
<name>A0ABS7Z9K7_9SPHI</name>
<reference evidence="2" key="1">
    <citation type="submission" date="2020-10" db="EMBL/GenBank/DDBJ databases">
        <authorList>
            <person name="Lu T."/>
            <person name="Wang Q."/>
            <person name="Han X."/>
        </authorList>
    </citation>
    <scope>NUCLEOTIDE SEQUENCE</scope>
    <source>
        <strain evidence="2">WQ 366</strain>
    </source>
</reference>
<dbReference type="Pfam" id="PF24722">
    <property type="entry name" value="DUF7674"/>
    <property type="match status" value="1"/>
</dbReference>
<comment type="caution">
    <text evidence="2">The sequence shown here is derived from an EMBL/GenBank/DDBJ whole genome shotgun (WGS) entry which is preliminary data.</text>
</comment>
<sequence length="112" mass="13037">METKISHTIRQWFPDFSDGNEEISDYKLLHALAVNFRSKLLTDSDADLQYAAEILKIVNLLYQTGNQYIRNAIENEFLSEIITEESPQSFKKHLNLFPADLRKGYIKTILEN</sequence>
<organism evidence="2 3">
    <name type="scientific">Sphingobacterium bovistauri</name>
    <dbReference type="NCBI Taxonomy" id="2781959"/>
    <lineage>
        <taxon>Bacteria</taxon>
        <taxon>Pseudomonadati</taxon>
        <taxon>Bacteroidota</taxon>
        <taxon>Sphingobacteriia</taxon>
        <taxon>Sphingobacteriales</taxon>
        <taxon>Sphingobacteriaceae</taxon>
        <taxon>Sphingobacterium</taxon>
    </lineage>
</organism>
<gene>
    <name evidence="2" type="ORF">IPZ78_10390</name>
</gene>
<dbReference type="Proteomes" id="UP001165302">
    <property type="component" value="Unassembled WGS sequence"/>
</dbReference>
<dbReference type="RefSeq" id="WP_225553407.1">
    <property type="nucleotide sequence ID" value="NZ_JADEYP010000017.1"/>
</dbReference>
<proteinExistence type="predicted"/>
<evidence type="ECO:0000313" key="3">
    <source>
        <dbReference type="Proteomes" id="UP001165302"/>
    </source>
</evidence>
<dbReference type="InterPro" id="IPR056091">
    <property type="entry name" value="DUF7674"/>
</dbReference>
<dbReference type="EMBL" id="JADEYP010000017">
    <property type="protein sequence ID" value="MCA5005560.1"/>
    <property type="molecule type" value="Genomic_DNA"/>
</dbReference>
<protein>
    <recommendedName>
        <fullName evidence="1">DUF7674 domain-containing protein</fullName>
    </recommendedName>
</protein>
<evidence type="ECO:0000259" key="1">
    <source>
        <dbReference type="Pfam" id="PF24722"/>
    </source>
</evidence>
<evidence type="ECO:0000313" key="2">
    <source>
        <dbReference type="EMBL" id="MCA5005560.1"/>
    </source>
</evidence>
<keyword evidence="3" id="KW-1185">Reference proteome</keyword>